<dbReference type="GO" id="GO:0016887">
    <property type="term" value="F:ATP hydrolysis activity"/>
    <property type="evidence" value="ECO:0007669"/>
    <property type="project" value="InterPro"/>
</dbReference>
<evidence type="ECO:0000256" key="4">
    <source>
        <dbReference type="ARBA" id="ARBA00022840"/>
    </source>
</evidence>
<organism evidence="7 8">
    <name type="scientific">Nocardia alba</name>
    <dbReference type="NCBI Taxonomy" id="225051"/>
    <lineage>
        <taxon>Bacteria</taxon>
        <taxon>Bacillati</taxon>
        <taxon>Actinomycetota</taxon>
        <taxon>Actinomycetes</taxon>
        <taxon>Mycobacteriales</taxon>
        <taxon>Nocardiaceae</taxon>
        <taxon>Nocardia</taxon>
    </lineage>
</organism>
<dbReference type="InterPro" id="IPR027417">
    <property type="entry name" value="P-loop_NTPase"/>
</dbReference>
<evidence type="ECO:0000256" key="1">
    <source>
        <dbReference type="ARBA" id="ARBA00004202"/>
    </source>
</evidence>
<keyword evidence="3" id="KW-0547">Nucleotide-binding</keyword>
<dbReference type="Gene3D" id="3.40.50.300">
    <property type="entry name" value="P-loop containing nucleotide triphosphate hydrolases"/>
    <property type="match status" value="1"/>
</dbReference>
<keyword evidence="5" id="KW-0046">Antibiotic resistance</keyword>
<comment type="caution">
    <text evidence="7">The sequence shown here is derived from an EMBL/GenBank/DDBJ whole genome shotgun (WGS) entry which is preliminary data.</text>
</comment>
<feature type="domain" description="ABC transporter" evidence="6">
    <location>
        <begin position="4"/>
        <end position="234"/>
    </location>
</feature>
<accession>A0A4R1FM22</accession>
<dbReference type="RefSeq" id="WP_243655124.1">
    <property type="nucleotide sequence ID" value="NZ_SMFR01000006.1"/>
</dbReference>
<evidence type="ECO:0000313" key="8">
    <source>
        <dbReference type="Proteomes" id="UP000294856"/>
    </source>
</evidence>
<dbReference type="PANTHER" id="PTHR42711">
    <property type="entry name" value="ABC TRANSPORTER ATP-BINDING PROTEIN"/>
    <property type="match status" value="1"/>
</dbReference>
<dbReference type="GO" id="GO:0046677">
    <property type="term" value="P:response to antibiotic"/>
    <property type="evidence" value="ECO:0007669"/>
    <property type="project" value="UniProtKB-KW"/>
</dbReference>
<dbReference type="Proteomes" id="UP000294856">
    <property type="component" value="Unassembled WGS sequence"/>
</dbReference>
<evidence type="ECO:0000259" key="6">
    <source>
        <dbReference type="PROSITE" id="PS50893"/>
    </source>
</evidence>
<dbReference type="InterPro" id="IPR003593">
    <property type="entry name" value="AAA+_ATPase"/>
</dbReference>
<dbReference type="PROSITE" id="PS50893">
    <property type="entry name" value="ABC_TRANSPORTER_2"/>
    <property type="match status" value="1"/>
</dbReference>
<keyword evidence="2" id="KW-0813">Transport</keyword>
<gene>
    <name evidence="7" type="ORF">DFR71_5940</name>
</gene>
<reference evidence="7 8" key="1">
    <citation type="submission" date="2019-03" db="EMBL/GenBank/DDBJ databases">
        <title>Genomic Encyclopedia of Type Strains, Phase IV (KMG-IV): sequencing the most valuable type-strain genomes for metagenomic binning, comparative biology and taxonomic classification.</title>
        <authorList>
            <person name="Goeker M."/>
        </authorList>
    </citation>
    <scope>NUCLEOTIDE SEQUENCE [LARGE SCALE GENOMIC DNA]</scope>
    <source>
        <strain evidence="7 8">DSM 44684</strain>
    </source>
</reference>
<dbReference type="InterPro" id="IPR017871">
    <property type="entry name" value="ABC_transporter-like_CS"/>
</dbReference>
<dbReference type="AlphaFoldDB" id="A0A4R1FM22"/>
<keyword evidence="8" id="KW-1185">Reference proteome</keyword>
<dbReference type="PANTHER" id="PTHR42711:SF19">
    <property type="entry name" value="DOXORUBICIN RESISTANCE ATP-BINDING PROTEIN DRRA"/>
    <property type="match status" value="1"/>
</dbReference>
<sequence>MHAIESAALTKTYGKNTVVDHVDLQVPPGQVHALLGPNGSGKTTTVRMLATLSSPTSGRAAIRGFDTVRQANDAKRQLGLVGQFHAVDPRLTGRQNLVMLARLNGFHAAKARKHANELLDRFELAEAADRVVSTYSGGMRRRLDIIAGMIVRPAVLFLDEPTTGLDPHSRNEIYGYVRDFVAEGTTVLLTTQYLDEAQRLADAITILQSGRVIAAGTPEQILATVPAGLDVVIDDPLRYHEVLSVLDGFGGSPTDPRPDQQHSPIGLSFMFSGEAPGLLPVLRALDAAGIAVRDIGARVTTLDDAFLALTGRDRITA</sequence>
<proteinExistence type="predicted"/>
<comment type="subcellular location">
    <subcellularLocation>
        <location evidence="1">Cell membrane</location>
        <topology evidence="1">Peripheral membrane protein</topology>
    </subcellularLocation>
</comment>
<protein>
    <submittedName>
        <fullName evidence="7">ABC-2 type transport system ATP-binding protein</fullName>
    </submittedName>
</protein>
<evidence type="ECO:0000256" key="2">
    <source>
        <dbReference type="ARBA" id="ARBA00022448"/>
    </source>
</evidence>
<dbReference type="STRING" id="1210063.GCA_001612665_06197"/>
<evidence type="ECO:0000313" key="7">
    <source>
        <dbReference type="EMBL" id="TCJ93298.1"/>
    </source>
</evidence>
<dbReference type="InterPro" id="IPR003439">
    <property type="entry name" value="ABC_transporter-like_ATP-bd"/>
</dbReference>
<dbReference type="EMBL" id="SMFR01000006">
    <property type="protein sequence ID" value="TCJ93298.1"/>
    <property type="molecule type" value="Genomic_DNA"/>
</dbReference>
<keyword evidence="4 7" id="KW-0067">ATP-binding</keyword>
<dbReference type="InterPro" id="IPR050763">
    <property type="entry name" value="ABC_transporter_ATP-binding"/>
</dbReference>
<dbReference type="GO" id="GO:0005886">
    <property type="term" value="C:plasma membrane"/>
    <property type="evidence" value="ECO:0007669"/>
    <property type="project" value="UniProtKB-SubCell"/>
</dbReference>
<dbReference type="GO" id="GO:0005524">
    <property type="term" value="F:ATP binding"/>
    <property type="evidence" value="ECO:0007669"/>
    <property type="project" value="UniProtKB-KW"/>
</dbReference>
<evidence type="ECO:0000256" key="3">
    <source>
        <dbReference type="ARBA" id="ARBA00022741"/>
    </source>
</evidence>
<dbReference type="SUPFAM" id="SSF52540">
    <property type="entry name" value="P-loop containing nucleoside triphosphate hydrolases"/>
    <property type="match status" value="1"/>
</dbReference>
<name>A0A4R1FM22_9NOCA</name>
<dbReference type="Pfam" id="PF00005">
    <property type="entry name" value="ABC_tran"/>
    <property type="match status" value="1"/>
</dbReference>
<dbReference type="PROSITE" id="PS00211">
    <property type="entry name" value="ABC_TRANSPORTER_1"/>
    <property type="match status" value="1"/>
</dbReference>
<dbReference type="SMART" id="SM00382">
    <property type="entry name" value="AAA"/>
    <property type="match status" value="1"/>
</dbReference>
<evidence type="ECO:0000256" key="5">
    <source>
        <dbReference type="ARBA" id="ARBA00023251"/>
    </source>
</evidence>